<comment type="caution">
    <text evidence="1">The sequence shown here is derived from an EMBL/GenBank/DDBJ whole genome shotgun (WGS) entry which is preliminary data.</text>
</comment>
<dbReference type="EMBL" id="BLLK01000069">
    <property type="protein sequence ID" value="GFH60934.1"/>
    <property type="molecule type" value="Genomic_DNA"/>
</dbReference>
<dbReference type="Proteomes" id="UP001054902">
    <property type="component" value="Unassembled WGS sequence"/>
</dbReference>
<accession>A0AAD3HF73</accession>
<proteinExistence type="predicted"/>
<gene>
    <name evidence="1" type="ORF">CTEN210_17410</name>
</gene>
<name>A0AAD3HF73_9STRA</name>
<evidence type="ECO:0000313" key="1">
    <source>
        <dbReference type="EMBL" id="GFH60934.1"/>
    </source>
</evidence>
<keyword evidence="2" id="KW-1185">Reference proteome</keyword>
<organism evidence="1 2">
    <name type="scientific">Chaetoceros tenuissimus</name>
    <dbReference type="NCBI Taxonomy" id="426638"/>
    <lineage>
        <taxon>Eukaryota</taxon>
        <taxon>Sar</taxon>
        <taxon>Stramenopiles</taxon>
        <taxon>Ochrophyta</taxon>
        <taxon>Bacillariophyta</taxon>
        <taxon>Coscinodiscophyceae</taxon>
        <taxon>Chaetocerotophycidae</taxon>
        <taxon>Chaetocerotales</taxon>
        <taxon>Chaetocerotaceae</taxon>
        <taxon>Chaetoceros</taxon>
    </lineage>
</organism>
<dbReference type="AlphaFoldDB" id="A0AAD3HF73"/>
<protein>
    <submittedName>
        <fullName evidence="1">Uncharacterized protein</fullName>
    </submittedName>
</protein>
<evidence type="ECO:0000313" key="2">
    <source>
        <dbReference type="Proteomes" id="UP001054902"/>
    </source>
</evidence>
<sequence length="501" mass="56936">MQGYKEIYAIQKDCEILNVCLSSGECVYEGRLAIPSPTLENIHSLPALIQEQHEYLQLREDFEESKESLYTTSLQLVDNAGQFILKELTSDHVMNCIDVELESEFYFEFMTDSIPPSWDTIECVCCKIYDKGVCMILIYFENIFYSILLNAEGADQSLLDEKIPNLSSQGESILLKFFDGMNDDNRNGVKWRSLALWEIISLDSECKETIDVSNDCNCYGQSYIIQCAREGKDPSNRKVLFVFGNWIYSGEAVLIPHLHLEDVNHIIPTLRKQQHQLEFLCYSSDLPKDQTFSTALQKMERVKQIMEREVEMTTPQIEELEAKGMISQEDPGLNFLFQFDCVPEDSQSNDHIMRDIDCIASKSYRPSGVAVIAIYFNGIYYLCLQSAENDISLLDSTFPSLVQERSISLKTYSEGLADWKDLRKLTLKVNQESFSQPPENTTKDTLASSSKNLYSFPNAVHVVVERMTGDSISSLSDKNQNLKGNSKMMTVALPRGIGGNQ</sequence>
<reference evidence="1 2" key="1">
    <citation type="journal article" date="2021" name="Sci. Rep.">
        <title>The genome of the diatom Chaetoceros tenuissimus carries an ancient integrated fragment of an extant virus.</title>
        <authorList>
            <person name="Hongo Y."/>
            <person name="Kimura K."/>
            <person name="Takaki Y."/>
            <person name="Yoshida Y."/>
            <person name="Baba S."/>
            <person name="Kobayashi G."/>
            <person name="Nagasaki K."/>
            <person name="Hano T."/>
            <person name="Tomaru Y."/>
        </authorList>
    </citation>
    <scope>NUCLEOTIDE SEQUENCE [LARGE SCALE GENOMIC DNA]</scope>
    <source>
        <strain evidence="1 2">NIES-3715</strain>
    </source>
</reference>